<dbReference type="Pfam" id="PF16531">
    <property type="entry name" value="SAS-6_N"/>
    <property type="match status" value="1"/>
</dbReference>
<feature type="compositionally biased region" description="Polar residues" evidence="7">
    <location>
        <begin position="804"/>
        <end position="817"/>
    </location>
</feature>
<keyword evidence="5" id="KW-0131">Cell cycle</keyword>
<evidence type="ECO:0000259" key="8">
    <source>
        <dbReference type="Pfam" id="PF16531"/>
    </source>
</evidence>
<gene>
    <name evidence="9" type="ORF">CSSPJE1EN1_LOCUS15150</name>
</gene>
<feature type="coiled-coil region" evidence="6">
    <location>
        <begin position="191"/>
        <end position="322"/>
    </location>
</feature>
<keyword evidence="2" id="KW-0963">Cytoplasm</keyword>
<dbReference type="Gene3D" id="2.170.210.20">
    <property type="entry name" value="Spindle assembly abnormal protein 6, N-terminal domain"/>
    <property type="match status" value="1"/>
</dbReference>
<name>A0ABP0WTB2_9BRYO</name>
<feature type="coiled-coil region" evidence="6">
    <location>
        <begin position="428"/>
        <end position="476"/>
    </location>
</feature>
<evidence type="ECO:0000256" key="3">
    <source>
        <dbReference type="ARBA" id="ARBA00023054"/>
    </source>
</evidence>
<feature type="compositionally biased region" description="Polar residues" evidence="7">
    <location>
        <begin position="684"/>
        <end position="711"/>
    </location>
</feature>
<evidence type="ECO:0000313" key="9">
    <source>
        <dbReference type="EMBL" id="CAK9269672.1"/>
    </source>
</evidence>
<dbReference type="CDD" id="cd10142">
    <property type="entry name" value="HD_SAS6_N"/>
    <property type="match status" value="1"/>
</dbReference>
<keyword evidence="4" id="KW-0206">Cytoskeleton</keyword>
<comment type="subcellular location">
    <subcellularLocation>
        <location evidence="1">Cytoplasm</location>
        <location evidence="1">Cytoskeleton</location>
        <location evidence="1">Microtubule organizing center</location>
        <location evidence="1">Centrosome</location>
    </subcellularLocation>
</comment>
<sequence length="848" mass="93798">MGFESEEHGKLAGGGGMENSSTLFEKVVPVRVNKSNSEDRHMDLTARFIMGLSKIHRTTKVLQVQITNELDPFFFYSLEVNEDDFQTLKVEQCILVDFATFPYKFIELLEQCIISASHDSSRFLAVLHIRTGDSTFTVVETNQFKHLSHLSLVFRQGNDCVIKQFLAGRLAEYKSINGDLHEKLRRTLYSLEKALRDVNCLSGELGELKENHCRIVSELKAEYTLELAHEKEKVMQETAELKHQHERERAEFQSCCQQQVDRHEEKANELDKQVRSLLDSKYTLDSRISELKSKLNSVEKELEEKSQEYEQLKKENHILDSEKHDSAKQLNHHLMCISALQQEVSNKSELISSLTLQLDAQGSHRAALEKSWKEAQATSERAEERANTSATELTNCYQIIEKLQVELRASKQKVKTKGQVVSQQDNLLSERQAAIEKGEAENLNLRQELANLKVEQEENKKKAEDLTSKLHETQELLKSNQQMNQWLNQQLTEAQLGKMAGSGTSSRYNGFTPRPSTNALSYSSCLTSSRPVEATTPLSYNSGNSSAMAFKNQFPMSSSYLSSTTIPVTGTQNKPQQLNGLGAFHSSPSLIGSQHSIYAAKCASQSSQCVRYKPKVGLTTTSTIASTTPGLYTAGTMSMDSPSLNSWDDSGSWGSKQSMLPRPQLSFADRSGYGNCSKISSSFSRPTGNHTAGFNGQSINSLQPLSPNQESPSERRSPPMVAGEQSDFSHGQETCLRTCGNGEDRMPVACSQGQESLGGGANSKICSGGGANSKICSGGGEGNIHHPQFPSCKANNCHARNNCPGTAPQQSVSNGCSRESLISSHPKSIKSPTKSPPDSSPLKNHFVW</sequence>
<feature type="region of interest" description="Disordered" evidence="7">
    <location>
        <begin position="804"/>
        <end position="848"/>
    </location>
</feature>
<proteinExistence type="predicted"/>
<accession>A0ABP0WTB2</accession>
<reference evidence="9 10" key="1">
    <citation type="submission" date="2024-02" db="EMBL/GenBank/DDBJ databases">
        <authorList>
            <consortium name="ELIXIR-Norway"/>
            <consortium name="Elixir Norway"/>
        </authorList>
    </citation>
    <scope>NUCLEOTIDE SEQUENCE [LARGE SCALE GENOMIC DNA]</scope>
</reference>
<evidence type="ECO:0000256" key="7">
    <source>
        <dbReference type="SAM" id="MobiDB-lite"/>
    </source>
</evidence>
<keyword evidence="10" id="KW-1185">Reference proteome</keyword>
<keyword evidence="3 6" id="KW-0175">Coiled coil</keyword>
<feature type="region of interest" description="Disordered" evidence="7">
    <location>
        <begin position="684"/>
        <end position="736"/>
    </location>
</feature>
<dbReference type="PANTHER" id="PTHR44281:SF2">
    <property type="entry name" value="SPINDLE ASSEMBLY ABNORMAL PROTEIN 6 HOMOLOG"/>
    <property type="match status" value="1"/>
</dbReference>
<organism evidence="9 10">
    <name type="scientific">Sphagnum jensenii</name>
    <dbReference type="NCBI Taxonomy" id="128206"/>
    <lineage>
        <taxon>Eukaryota</taxon>
        <taxon>Viridiplantae</taxon>
        <taxon>Streptophyta</taxon>
        <taxon>Embryophyta</taxon>
        <taxon>Bryophyta</taxon>
        <taxon>Sphagnophytina</taxon>
        <taxon>Sphagnopsida</taxon>
        <taxon>Sphagnales</taxon>
        <taxon>Sphagnaceae</taxon>
        <taxon>Sphagnum</taxon>
    </lineage>
</organism>
<protein>
    <recommendedName>
        <fullName evidence="8">Spindle assembly abnormal protein 6 N-terminal domain-containing protein</fullName>
    </recommendedName>
</protein>
<evidence type="ECO:0000256" key="1">
    <source>
        <dbReference type="ARBA" id="ARBA00004300"/>
    </source>
</evidence>
<evidence type="ECO:0000256" key="6">
    <source>
        <dbReference type="SAM" id="Coils"/>
    </source>
</evidence>
<dbReference type="Proteomes" id="UP001497444">
    <property type="component" value="Chromosome 2"/>
</dbReference>
<feature type="compositionally biased region" description="Low complexity" evidence="7">
    <location>
        <begin position="820"/>
        <end position="833"/>
    </location>
</feature>
<feature type="domain" description="Spindle assembly abnormal protein 6 N-terminal" evidence="8">
    <location>
        <begin position="23"/>
        <end position="154"/>
    </location>
</feature>
<dbReference type="PANTHER" id="PTHR44281">
    <property type="entry name" value="SPINDLE ASSEMBLY ABNORMAL PROTEIN 6 HOMOLOG"/>
    <property type="match status" value="1"/>
</dbReference>
<evidence type="ECO:0000256" key="2">
    <source>
        <dbReference type="ARBA" id="ARBA00022490"/>
    </source>
</evidence>
<dbReference type="InterPro" id="IPR038558">
    <property type="entry name" value="SAS-6_N_sf"/>
</dbReference>
<evidence type="ECO:0000313" key="10">
    <source>
        <dbReference type="Proteomes" id="UP001497444"/>
    </source>
</evidence>
<evidence type="ECO:0000256" key="5">
    <source>
        <dbReference type="ARBA" id="ARBA00023306"/>
    </source>
</evidence>
<dbReference type="InterPro" id="IPR032396">
    <property type="entry name" value="SAS-6_N"/>
</dbReference>
<evidence type="ECO:0000256" key="4">
    <source>
        <dbReference type="ARBA" id="ARBA00023212"/>
    </source>
</evidence>
<dbReference type="EMBL" id="OZ020097">
    <property type="protein sequence ID" value="CAK9269672.1"/>
    <property type="molecule type" value="Genomic_DNA"/>
</dbReference>